<protein>
    <submittedName>
        <fullName evidence="2">Uncharacterized protein</fullName>
    </submittedName>
</protein>
<accession>A0A4Q9I1F0</accession>
<organism evidence="2 3">
    <name type="scientific">Streptomyces kasugaensis</name>
    <dbReference type="NCBI Taxonomy" id="1946"/>
    <lineage>
        <taxon>Bacteria</taxon>
        <taxon>Bacillati</taxon>
        <taxon>Actinomycetota</taxon>
        <taxon>Actinomycetes</taxon>
        <taxon>Kitasatosporales</taxon>
        <taxon>Streptomycetaceae</taxon>
        <taxon>Streptomyces</taxon>
    </lineage>
</organism>
<dbReference type="RefSeq" id="WP_131121850.1">
    <property type="nucleotide sequence ID" value="NZ_SIXH01000004.1"/>
</dbReference>
<comment type="caution">
    <text evidence="2">The sequence shown here is derived from an EMBL/GenBank/DDBJ whole genome shotgun (WGS) entry which is preliminary data.</text>
</comment>
<feature type="region of interest" description="Disordered" evidence="1">
    <location>
        <begin position="22"/>
        <end position="62"/>
    </location>
</feature>
<dbReference type="AlphaFoldDB" id="A0A4Q9I1F0"/>
<proteinExistence type="predicted"/>
<sequence>MNTTYLGVPPAAAAGARIAVEPGTSYSGTPVRVVPMRQPDGSRPPRSAAAGGGTGSVESGAA</sequence>
<keyword evidence="3" id="KW-1185">Reference proteome</keyword>
<dbReference type="EMBL" id="SIXH01000004">
    <property type="protein sequence ID" value="TBO61486.1"/>
    <property type="molecule type" value="Genomic_DNA"/>
</dbReference>
<evidence type="ECO:0000256" key="1">
    <source>
        <dbReference type="SAM" id="MobiDB-lite"/>
    </source>
</evidence>
<evidence type="ECO:0000313" key="3">
    <source>
        <dbReference type="Proteomes" id="UP000292452"/>
    </source>
</evidence>
<evidence type="ECO:0000313" key="2">
    <source>
        <dbReference type="EMBL" id="TBO61486.1"/>
    </source>
</evidence>
<dbReference type="Proteomes" id="UP000292452">
    <property type="component" value="Unassembled WGS sequence"/>
</dbReference>
<gene>
    <name evidence="2" type="ORF">EYS09_00835</name>
</gene>
<reference evidence="2 3" key="1">
    <citation type="submission" date="2019-02" db="EMBL/GenBank/DDBJ databases">
        <title>Draft Genome Sequence of Streptomyces sp. AM-2504, identified by 16S rRNA comparative analysis as a Streptomyces Kasugaensis strain.</title>
        <authorList>
            <person name="Napolioni V."/>
            <person name="Giuliodori A.M."/>
            <person name="Spurio R."/>
            <person name="Fabbretti A."/>
        </authorList>
    </citation>
    <scope>NUCLEOTIDE SEQUENCE [LARGE SCALE GENOMIC DNA]</scope>
    <source>
        <strain evidence="2 3">AM-2504</strain>
    </source>
</reference>
<name>A0A4Q9I1F0_STRKA</name>